<feature type="region of interest" description="Disordered" evidence="3">
    <location>
        <begin position="112"/>
        <end position="168"/>
    </location>
</feature>
<feature type="compositionally biased region" description="Basic and acidic residues" evidence="3">
    <location>
        <begin position="135"/>
        <end position="160"/>
    </location>
</feature>
<dbReference type="SUPFAM" id="SSF52540">
    <property type="entry name" value="P-loop containing nucleoside triphosphate hydrolases"/>
    <property type="match status" value="1"/>
</dbReference>
<dbReference type="InterPro" id="IPR015760">
    <property type="entry name" value="TIF_IF2"/>
</dbReference>
<keyword evidence="2" id="KW-0342">GTP-binding</keyword>
<evidence type="ECO:0000313" key="5">
    <source>
        <dbReference type="Proteomes" id="UP000268093"/>
    </source>
</evidence>
<keyword evidence="1" id="KW-0547">Nucleotide-binding</keyword>
<dbReference type="EMBL" id="RBNI01006648">
    <property type="protein sequence ID" value="RUP45885.1"/>
    <property type="molecule type" value="Genomic_DNA"/>
</dbReference>
<evidence type="ECO:0000256" key="2">
    <source>
        <dbReference type="ARBA" id="ARBA00023134"/>
    </source>
</evidence>
<dbReference type="GO" id="GO:0003743">
    <property type="term" value="F:translation initiation factor activity"/>
    <property type="evidence" value="ECO:0007669"/>
    <property type="project" value="TreeGrafter"/>
</dbReference>
<evidence type="ECO:0008006" key="6">
    <source>
        <dbReference type="Google" id="ProtNLM"/>
    </source>
</evidence>
<dbReference type="Proteomes" id="UP000268093">
    <property type="component" value="Unassembled WGS sequence"/>
</dbReference>
<dbReference type="AlphaFoldDB" id="A0A433D4Y4"/>
<dbReference type="Gene3D" id="3.40.50.300">
    <property type="entry name" value="P-loop containing nucleotide triphosphate hydrolases"/>
    <property type="match status" value="1"/>
</dbReference>
<evidence type="ECO:0000313" key="4">
    <source>
        <dbReference type="EMBL" id="RUP45885.1"/>
    </source>
</evidence>
<dbReference type="GO" id="GO:0005737">
    <property type="term" value="C:cytoplasm"/>
    <property type="evidence" value="ECO:0007669"/>
    <property type="project" value="TreeGrafter"/>
</dbReference>
<dbReference type="PANTHER" id="PTHR43381">
    <property type="entry name" value="TRANSLATION INITIATION FACTOR IF-2-RELATED"/>
    <property type="match status" value="1"/>
</dbReference>
<gene>
    <name evidence="4" type="ORF">BC936DRAFT_147620</name>
</gene>
<evidence type="ECO:0000256" key="3">
    <source>
        <dbReference type="SAM" id="MobiDB-lite"/>
    </source>
</evidence>
<dbReference type="OrthoDB" id="2443945at2759"/>
<comment type="caution">
    <text evidence="4">The sequence shown here is derived from an EMBL/GenBank/DDBJ whole genome shotgun (WGS) entry which is preliminary data.</text>
</comment>
<accession>A0A433D4Y4</accession>
<evidence type="ECO:0000256" key="1">
    <source>
        <dbReference type="ARBA" id="ARBA00022741"/>
    </source>
</evidence>
<sequence length="304" mass="33719">MFSTTLRTTLRDLSISSLPRRQYARDSCTRPAIAFCRTVKNTVGQYRSLHATCYMRFRPLPQDARSVGPGSKNTSSLSGLGAPVVEKEYSARKFREPAVALLRKVDSQAKKWHSSNAGRFREKPVDDLTNTKWARPTERRANQAENSRRGRDRPPNDRGFSKFQEAVPIQAPKPIKKPPVVAKVQRDVFIPEVVNVTNLTKILGVRLVLNSDEASLIAMELDLNPIVDSEAAIDLYPRILPADMSSFPLRPPVVTIMGHVDHGKTTLLDTLRKTAVAAGEAGGITQHIGAFSGEFTSWKYVIGI</sequence>
<proteinExistence type="predicted"/>
<name>A0A433D4Y4_9FUNG</name>
<organism evidence="4 5">
    <name type="scientific">Jimgerdemannia flammicorona</name>
    <dbReference type="NCBI Taxonomy" id="994334"/>
    <lineage>
        <taxon>Eukaryota</taxon>
        <taxon>Fungi</taxon>
        <taxon>Fungi incertae sedis</taxon>
        <taxon>Mucoromycota</taxon>
        <taxon>Mucoromycotina</taxon>
        <taxon>Endogonomycetes</taxon>
        <taxon>Endogonales</taxon>
        <taxon>Endogonaceae</taxon>
        <taxon>Jimgerdemannia</taxon>
    </lineage>
</organism>
<keyword evidence="5" id="KW-1185">Reference proteome</keyword>
<dbReference type="PANTHER" id="PTHR43381:SF20">
    <property type="entry name" value="TRANSLATION INITIATION FACTOR IF-2, MITOCHONDRIAL"/>
    <property type="match status" value="1"/>
</dbReference>
<reference evidence="4 5" key="1">
    <citation type="journal article" date="2018" name="New Phytol.">
        <title>Phylogenomics of Endogonaceae and evolution of mycorrhizas within Mucoromycota.</title>
        <authorList>
            <person name="Chang Y."/>
            <person name="Desiro A."/>
            <person name="Na H."/>
            <person name="Sandor L."/>
            <person name="Lipzen A."/>
            <person name="Clum A."/>
            <person name="Barry K."/>
            <person name="Grigoriev I.V."/>
            <person name="Martin F.M."/>
            <person name="Stajich J.E."/>
            <person name="Smith M.E."/>
            <person name="Bonito G."/>
            <person name="Spatafora J.W."/>
        </authorList>
    </citation>
    <scope>NUCLEOTIDE SEQUENCE [LARGE SCALE GENOMIC DNA]</scope>
    <source>
        <strain evidence="4 5">GMNB39</strain>
    </source>
</reference>
<dbReference type="InterPro" id="IPR027417">
    <property type="entry name" value="P-loop_NTPase"/>
</dbReference>
<dbReference type="GO" id="GO:0005525">
    <property type="term" value="F:GTP binding"/>
    <property type="evidence" value="ECO:0007669"/>
    <property type="project" value="UniProtKB-KW"/>
</dbReference>
<protein>
    <recommendedName>
        <fullName evidence="6">Tr-type G domain-containing protein</fullName>
    </recommendedName>
</protein>